<evidence type="ECO:0000313" key="1">
    <source>
        <dbReference type="EMBL" id="KKM77904.1"/>
    </source>
</evidence>
<accession>A0A0F9K6Z4</accession>
<organism evidence="1">
    <name type="scientific">marine sediment metagenome</name>
    <dbReference type="NCBI Taxonomy" id="412755"/>
    <lineage>
        <taxon>unclassified sequences</taxon>
        <taxon>metagenomes</taxon>
        <taxon>ecological metagenomes</taxon>
    </lineage>
</organism>
<comment type="caution">
    <text evidence="1">The sequence shown here is derived from an EMBL/GenBank/DDBJ whole genome shotgun (WGS) entry which is preliminary data.</text>
</comment>
<sequence>MKKTLADKYMDSPLFYLAKLEVYRQGKIPIIKDGNKKVYDIKNTDKFLMDILDKMLELVRLAHKNGQKKQLDTFLKESMR</sequence>
<name>A0A0F9K6Z4_9ZZZZ</name>
<reference evidence="1" key="1">
    <citation type="journal article" date="2015" name="Nature">
        <title>Complex archaea that bridge the gap between prokaryotes and eukaryotes.</title>
        <authorList>
            <person name="Spang A."/>
            <person name="Saw J.H."/>
            <person name="Jorgensen S.L."/>
            <person name="Zaremba-Niedzwiedzka K."/>
            <person name="Martijn J."/>
            <person name="Lind A.E."/>
            <person name="van Eijk R."/>
            <person name="Schleper C."/>
            <person name="Guy L."/>
            <person name="Ettema T.J."/>
        </authorList>
    </citation>
    <scope>NUCLEOTIDE SEQUENCE</scope>
</reference>
<gene>
    <name evidence="1" type="ORF">LCGC14_1365390</name>
</gene>
<protein>
    <submittedName>
        <fullName evidence="1">Uncharacterized protein</fullName>
    </submittedName>
</protein>
<dbReference type="AlphaFoldDB" id="A0A0F9K6Z4"/>
<proteinExistence type="predicted"/>
<dbReference type="EMBL" id="LAZR01008574">
    <property type="protein sequence ID" value="KKM77904.1"/>
    <property type="molecule type" value="Genomic_DNA"/>
</dbReference>